<evidence type="ECO:0000313" key="7">
    <source>
        <dbReference type="EMBL" id="WJZ89508.1"/>
    </source>
</evidence>
<evidence type="ECO:0000256" key="2">
    <source>
        <dbReference type="ARBA" id="ARBA00007671"/>
    </source>
</evidence>
<comment type="similarity">
    <text evidence="2 6">Belongs to the glycosyl hydrolase 100 family.</text>
</comment>
<evidence type="ECO:0000256" key="3">
    <source>
        <dbReference type="ARBA" id="ARBA00022801"/>
    </source>
</evidence>
<proteinExistence type="inferred from homology"/>
<evidence type="ECO:0000256" key="6">
    <source>
        <dbReference type="RuleBase" id="RU367047"/>
    </source>
</evidence>
<comment type="function">
    <text evidence="6">Invertase that cleaves sucrose into glucose and fructose.</text>
</comment>
<dbReference type="Proteomes" id="UP001227230">
    <property type="component" value="Chromosome 6"/>
</dbReference>
<dbReference type="SUPFAM" id="SSF48208">
    <property type="entry name" value="Six-hairpin glycosidases"/>
    <property type="match status" value="1"/>
</dbReference>
<dbReference type="EC" id="3.2.1.26" evidence="6"/>
<keyword evidence="8" id="KW-1185">Reference proteome</keyword>
<dbReference type="PANTHER" id="PTHR31916:SF15">
    <property type="entry name" value="ALKALINE_NEUTRAL INVERTASE D-RELATED"/>
    <property type="match status" value="1"/>
</dbReference>
<protein>
    <recommendedName>
        <fullName evidence="6">Alkaline/neutral invertase</fullName>
        <ecNumber evidence="6">3.2.1.26</ecNumber>
    </recommendedName>
</protein>
<evidence type="ECO:0000256" key="5">
    <source>
        <dbReference type="ARBA" id="ARBA00023295"/>
    </source>
</evidence>
<keyword evidence="3 6" id="KW-0378">Hydrolase</keyword>
<evidence type="ECO:0000256" key="1">
    <source>
        <dbReference type="ARBA" id="ARBA00000094"/>
    </source>
</evidence>
<dbReference type="Pfam" id="PF12899">
    <property type="entry name" value="Glyco_hydro_100"/>
    <property type="match status" value="1"/>
</dbReference>
<accession>A0ABY9C2R5</accession>
<dbReference type="InterPro" id="IPR008928">
    <property type="entry name" value="6-hairpin_glycosidase_sf"/>
</dbReference>
<dbReference type="InterPro" id="IPR024746">
    <property type="entry name" value="Glyco_hydro_100"/>
</dbReference>
<dbReference type="PANTHER" id="PTHR31916">
    <property type="match status" value="1"/>
</dbReference>
<dbReference type="InterPro" id="IPR012341">
    <property type="entry name" value="6hp_glycosidase-like_sf"/>
</dbReference>
<reference evidence="7 8" key="1">
    <citation type="journal article" date="2023" name="Hortic Res">
        <title>The complete reference genome for grapevine (Vitis vinifera L.) genetics and breeding.</title>
        <authorList>
            <person name="Shi X."/>
            <person name="Cao S."/>
            <person name="Wang X."/>
            <person name="Huang S."/>
            <person name="Wang Y."/>
            <person name="Liu Z."/>
            <person name="Liu W."/>
            <person name="Leng X."/>
            <person name="Peng Y."/>
            <person name="Wang N."/>
            <person name="Wang Y."/>
            <person name="Ma Z."/>
            <person name="Xu X."/>
            <person name="Zhang F."/>
            <person name="Xue H."/>
            <person name="Zhong H."/>
            <person name="Wang Y."/>
            <person name="Zhang K."/>
            <person name="Velt A."/>
            <person name="Avia K."/>
            <person name="Holtgrawe D."/>
            <person name="Grimplet J."/>
            <person name="Matus J.T."/>
            <person name="Ware D."/>
            <person name="Wu X."/>
            <person name="Wang H."/>
            <person name="Liu C."/>
            <person name="Fang Y."/>
            <person name="Rustenholz C."/>
            <person name="Cheng Z."/>
            <person name="Xiao H."/>
            <person name="Zhou Y."/>
        </authorList>
    </citation>
    <scope>NUCLEOTIDE SEQUENCE [LARGE SCALE GENOMIC DNA]</scope>
    <source>
        <strain evidence="8">cv. Pinot noir / PN40024</strain>
        <tissue evidence="7">Leaf</tissue>
    </source>
</reference>
<keyword evidence="4 6" id="KW-0119">Carbohydrate metabolism</keyword>
<sequence length="361" mass="41501">MRILDHTIIEMAEDQNVITNENFDSSETNDDKCTRTLDVAKTPHTRPTSFDQNLMFIEAWEHLKRSVVYYKGQEIASNFFILQHAYTRATGDYSLSHRLECHNGMKLILSVCLVEGFGTFPTLLCADGCCVTDRRMGVSGYPMEIQALFFMALRCAVHLLREDDGKEFSKRIEKRLQALTYHMRSYFWLDFQQLNNIYRYKTEEYSHTAVNKFNVMPNSIPDWVFDFMPMKGGYSVANVSPTRMDFRWFVLGNCVAILSSLATYNQSMAILDLIEDRWEELVGKMPLKLSYPALDIHGWSIETGSDPKNTRWSSQNGGSWPGLLWLLTAACIKTGWPEIERKAIELAEHAADVQGRLARIL</sequence>
<comment type="catalytic activity">
    <reaction evidence="1 6">
        <text>Hydrolysis of terminal non-reducing beta-D-fructofuranoside residues in beta-D-fructofuranosides.</text>
        <dbReference type="EC" id="3.2.1.26"/>
    </reaction>
</comment>
<keyword evidence="5 6" id="KW-0326">Glycosidase</keyword>
<name>A0ABY9C2R5_VITVI</name>
<gene>
    <name evidence="7" type="ORF">VitviT2T_008725</name>
</gene>
<evidence type="ECO:0000313" key="8">
    <source>
        <dbReference type="Proteomes" id="UP001227230"/>
    </source>
</evidence>
<dbReference type="Gene3D" id="1.50.10.10">
    <property type="match status" value="1"/>
</dbReference>
<evidence type="ECO:0000256" key="4">
    <source>
        <dbReference type="ARBA" id="ARBA00023277"/>
    </source>
</evidence>
<dbReference type="EMBL" id="CP126653">
    <property type="protein sequence ID" value="WJZ89508.1"/>
    <property type="molecule type" value="Genomic_DNA"/>
</dbReference>
<organism evidence="7 8">
    <name type="scientific">Vitis vinifera</name>
    <name type="common">Grape</name>
    <dbReference type="NCBI Taxonomy" id="29760"/>
    <lineage>
        <taxon>Eukaryota</taxon>
        <taxon>Viridiplantae</taxon>
        <taxon>Streptophyta</taxon>
        <taxon>Embryophyta</taxon>
        <taxon>Tracheophyta</taxon>
        <taxon>Spermatophyta</taxon>
        <taxon>Magnoliopsida</taxon>
        <taxon>eudicotyledons</taxon>
        <taxon>Gunneridae</taxon>
        <taxon>Pentapetalae</taxon>
        <taxon>rosids</taxon>
        <taxon>Vitales</taxon>
        <taxon>Vitaceae</taxon>
        <taxon>Viteae</taxon>
        <taxon>Vitis</taxon>
    </lineage>
</organism>